<feature type="domain" description="N-acetyltransferase" evidence="1">
    <location>
        <begin position="3"/>
        <end position="154"/>
    </location>
</feature>
<name>K0NRJ5_9LACO</name>
<dbReference type="Proteomes" id="UP000009325">
    <property type="component" value="Unassembled WGS sequence"/>
</dbReference>
<organism evidence="2 3">
    <name type="scientific">Lactobacillus equicursoris 66c</name>
    <dbReference type="NCBI Taxonomy" id="872326"/>
    <lineage>
        <taxon>Bacteria</taxon>
        <taxon>Bacillati</taxon>
        <taxon>Bacillota</taxon>
        <taxon>Bacilli</taxon>
        <taxon>Lactobacillales</taxon>
        <taxon>Lactobacillaceae</taxon>
        <taxon>Lactobacillus</taxon>
    </lineage>
</organism>
<dbReference type="InterPro" id="IPR016181">
    <property type="entry name" value="Acyl_CoA_acyltransferase"/>
</dbReference>
<dbReference type="RefSeq" id="WP_009558765.1">
    <property type="nucleotide sequence ID" value="NZ_CALZ01000160.1"/>
</dbReference>
<dbReference type="EMBL" id="CALZ01000160">
    <property type="protein sequence ID" value="CCK84664.1"/>
    <property type="molecule type" value="Genomic_DNA"/>
</dbReference>
<dbReference type="GO" id="GO:0016747">
    <property type="term" value="F:acyltransferase activity, transferring groups other than amino-acyl groups"/>
    <property type="evidence" value="ECO:0007669"/>
    <property type="project" value="InterPro"/>
</dbReference>
<dbReference type="OrthoDB" id="9793389at2"/>
<dbReference type="AlphaFoldDB" id="K0NRJ5"/>
<dbReference type="Pfam" id="PF13673">
    <property type="entry name" value="Acetyltransf_10"/>
    <property type="match status" value="1"/>
</dbReference>
<dbReference type="SUPFAM" id="SSF55729">
    <property type="entry name" value="Acyl-CoA N-acyltransferases (Nat)"/>
    <property type="match status" value="1"/>
</dbReference>
<gene>
    <name evidence="2" type="ORF">BN146_10695</name>
</gene>
<evidence type="ECO:0000313" key="2">
    <source>
        <dbReference type="EMBL" id="CCK84664.1"/>
    </source>
</evidence>
<dbReference type="CDD" id="cd04301">
    <property type="entry name" value="NAT_SF"/>
    <property type="match status" value="1"/>
</dbReference>
<comment type="caution">
    <text evidence="2">The sequence shown here is derived from an EMBL/GenBank/DDBJ whole genome shotgun (WGS) entry which is preliminary data.</text>
</comment>
<dbReference type="PROSITE" id="PS51186">
    <property type="entry name" value="GNAT"/>
    <property type="match status" value="1"/>
</dbReference>
<evidence type="ECO:0000313" key="3">
    <source>
        <dbReference type="Proteomes" id="UP000009325"/>
    </source>
</evidence>
<proteinExistence type="predicted"/>
<dbReference type="Gene3D" id="3.40.630.30">
    <property type="match status" value="1"/>
</dbReference>
<reference evidence="2 3" key="1">
    <citation type="submission" date="2012-08" db="EMBL/GenBank/DDBJ databases">
        <title>Draft Genome Sequences of Lactobacillus equicursoris CIP 110162T, isolated from thoroughbred racehorse feces and Lactobacillus sp. CRBIP 24.137 isolated from urine of human.</title>
        <authorList>
            <person name="Cousin S."/>
            <person name="Loux V."/>
            <person name="Ma L."/>
            <person name="Creno S."/>
            <person name="Clermont D."/>
            <person name="Bizet C."/>
            <person name="Bouchier C."/>
        </authorList>
    </citation>
    <scope>NUCLEOTIDE SEQUENCE [LARGE SCALE GENOMIC DNA]</scope>
    <source>
        <strain evidence="2 3">66c</strain>
    </source>
</reference>
<protein>
    <submittedName>
        <fullName evidence="2">GCN5-related N-acetyltransferase</fullName>
    </submittedName>
</protein>
<evidence type="ECO:0000259" key="1">
    <source>
        <dbReference type="PROSITE" id="PS51186"/>
    </source>
</evidence>
<accession>K0NRJ5</accession>
<sequence length="154" mass="17945">MDFQVVELDKKAVDDFWHLRKELFLELGEITTETDVEELESASKKYYLDHIGKDLLNWGIRQDRHLAAIGSLCLFSRIPYQENLTGQEGYILNIFTSKNYRKQGMANQILDAIIDEAKKRGVRRLWLSSSDQGKPIYLNKGFREKANEMELFLA</sequence>
<dbReference type="InterPro" id="IPR000182">
    <property type="entry name" value="GNAT_dom"/>
</dbReference>
<keyword evidence="2" id="KW-0808">Transferase</keyword>